<evidence type="ECO:0000313" key="1">
    <source>
        <dbReference type="EMBL" id="OAJ49646.1"/>
    </source>
</evidence>
<gene>
    <name evidence="1" type="ORF">AO064_23880</name>
</gene>
<dbReference type="AlphaFoldDB" id="A0A9X5QLU7"/>
<reference evidence="1 2" key="1">
    <citation type="submission" date="2015-09" db="EMBL/GenBank/DDBJ databases">
        <title>Genome sequence of Pseudomonas marginalis ICMP 3553.</title>
        <authorList>
            <person name="Visnovsky S."/>
            <person name="Lu A."/>
            <person name="Panda P."/>
            <person name="Pitman A."/>
        </authorList>
    </citation>
    <scope>NUCLEOTIDE SEQUENCE [LARGE SCALE GENOMIC DNA]</scope>
    <source>
        <strain evidence="1 2">ICMP 3553</strain>
    </source>
</reference>
<dbReference type="Proteomes" id="UP000077563">
    <property type="component" value="Unassembled WGS sequence"/>
</dbReference>
<dbReference type="EMBL" id="LKEG01000032">
    <property type="protein sequence ID" value="OAJ49646.1"/>
    <property type="molecule type" value="Genomic_DNA"/>
</dbReference>
<sequence length="185" mass="19985">MKGSAMNATLTSFAPISLGTVPAVPSALSNAVIGVNERTDEWVYYASRVRPHYERMNSLVGQIAGLLILGQAKGCFDTYFEMSRTPKEQAQACIEELYALSAPVTAAVHLNHLREAARQLYQVADDLNVAVRNTRELTLKLAQWLTQLKAVTAVLHCAADPVVSMQPVAFEDACACCNIGSTAIS</sequence>
<comment type="caution">
    <text evidence="1">The sequence shown here is derived from an EMBL/GenBank/DDBJ whole genome shotgun (WGS) entry which is preliminary data.</text>
</comment>
<organism evidence="1 2">
    <name type="scientific">Pseudomonas marginalis</name>
    <name type="common">Pseudomonas panacis</name>
    <dbReference type="NCBI Taxonomy" id="298"/>
    <lineage>
        <taxon>Bacteria</taxon>
        <taxon>Pseudomonadati</taxon>
        <taxon>Pseudomonadota</taxon>
        <taxon>Gammaproteobacteria</taxon>
        <taxon>Pseudomonadales</taxon>
        <taxon>Pseudomonadaceae</taxon>
        <taxon>Pseudomonas</taxon>
    </lineage>
</organism>
<protein>
    <submittedName>
        <fullName evidence="1">Uncharacterized protein</fullName>
    </submittedName>
</protein>
<accession>A0A9X5QLU7</accession>
<evidence type="ECO:0000313" key="2">
    <source>
        <dbReference type="Proteomes" id="UP000077563"/>
    </source>
</evidence>
<proteinExistence type="predicted"/>
<name>A0A9X5QLU7_PSEMA</name>